<evidence type="ECO:0000313" key="1">
    <source>
        <dbReference type="EMBL" id="RXI40440.1"/>
    </source>
</evidence>
<reference evidence="1 2" key="1">
    <citation type="submission" date="2017-09" db="EMBL/GenBank/DDBJ databases">
        <title>Genomics of the genus Arcobacter.</title>
        <authorList>
            <person name="Perez-Cataluna A."/>
            <person name="Figueras M.J."/>
            <person name="Salas-Masso N."/>
        </authorList>
    </citation>
    <scope>NUCLEOTIDE SEQUENCE [LARGE SCALE GENOMIC DNA]</scope>
    <source>
        <strain evidence="1 2">CECT 7834</strain>
    </source>
</reference>
<keyword evidence="2" id="KW-1185">Reference proteome</keyword>
<evidence type="ECO:0000313" key="2">
    <source>
        <dbReference type="Proteomes" id="UP000290378"/>
    </source>
</evidence>
<accession>A0A6M8NII9</accession>
<dbReference type="Proteomes" id="UP000290378">
    <property type="component" value="Unassembled WGS sequence"/>
</dbReference>
<dbReference type="PROSITE" id="PS51257">
    <property type="entry name" value="PROKAR_LIPOPROTEIN"/>
    <property type="match status" value="1"/>
</dbReference>
<dbReference type="AlphaFoldDB" id="A0A6M8NII9"/>
<name>A0A6M8NII9_9BACT</name>
<sequence length="222" mass="25753">MDIKLLIISTFFSLSILLLTSIISCYKLPEKNYPKCFLLFSIFFLLGQLLTTYRNVLPDLLSIVFGNLLLVIGYIFLYIGIRDLLNLNAQWNNRYLIPIGVMCIGFILFTYINYNLAMRIVIFSIFCVIYGLIIAWLFFKNKNNGFEKFNTISAFLFLIGVILFLIRTFKASTIKIHGNYLSTTDLMISLVYGYLLIMTIWLTILLTKYSNHITFSKSKNNK</sequence>
<dbReference type="RefSeq" id="WP_129013765.1">
    <property type="nucleotide sequence ID" value="NZ_CBCSEI010000010.1"/>
</dbReference>
<protein>
    <submittedName>
        <fullName evidence="1">Uncharacterized protein</fullName>
    </submittedName>
</protein>
<comment type="caution">
    <text evidence="1">The sequence shown here is derived from an EMBL/GenBank/DDBJ whole genome shotgun (WGS) entry which is preliminary data.</text>
</comment>
<dbReference type="EMBL" id="NXII01000010">
    <property type="protein sequence ID" value="RXI40440.1"/>
    <property type="molecule type" value="Genomic_DNA"/>
</dbReference>
<proteinExistence type="predicted"/>
<gene>
    <name evidence="1" type="ORF">CP963_08600</name>
</gene>
<organism evidence="1 2">
    <name type="scientific">Arcobacter cloacae</name>
    <dbReference type="NCBI Taxonomy" id="1054034"/>
    <lineage>
        <taxon>Bacteria</taxon>
        <taxon>Pseudomonadati</taxon>
        <taxon>Campylobacterota</taxon>
        <taxon>Epsilonproteobacteria</taxon>
        <taxon>Campylobacterales</taxon>
        <taxon>Arcobacteraceae</taxon>
        <taxon>Arcobacter</taxon>
    </lineage>
</organism>